<keyword evidence="2" id="KW-1185">Reference proteome</keyword>
<dbReference type="Proteomes" id="UP000289738">
    <property type="component" value="Chromosome A01"/>
</dbReference>
<organism evidence="1 2">
    <name type="scientific">Arachis hypogaea</name>
    <name type="common">Peanut</name>
    <dbReference type="NCBI Taxonomy" id="3818"/>
    <lineage>
        <taxon>Eukaryota</taxon>
        <taxon>Viridiplantae</taxon>
        <taxon>Streptophyta</taxon>
        <taxon>Embryophyta</taxon>
        <taxon>Tracheophyta</taxon>
        <taxon>Spermatophyta</taxon>
        <taxon>Magnoliopsida</taxon>
        <taxon>eudicotyledons</taxon>
        <taxon>Gunneridae</taxon>
        <taxon>Pentapetalae</taxon>
        <taxon>rosids</taxon>
        <taxon>fabids</taxon>
        <taxon>Fabales</taxon>
        <taxon>Fabaceae</taxon>
        <taxon>Papilionoideae</taxon>
        <taxon>50 kb inversion clade</taxon>
        <taxon>dalbergioids sensu lato</taxon>
        <taxon>Dalbergieae</taxon>
        <taxon>Pterocarpus clade</taxon>
        <taxon>Arachis</taxon>
    </lineage>
</organism>
<accession>A0A445EL15</accession>
<reference evidence="1 2" key="1">
    <citation type="submission" date="2019-01" db="EMBL/GenBank/DDBJ databases">
        <title>Sequencing of cultivated peanut Arachis hypogaea provides insights into genome evolution and oil improvement.</title>
        <authorList>
            <person name="Chen X."/>
        </authorList>
    </citation>
    <scope>NUCLEOTIDE SEQUENCE [LARGE SCALE GENOMIC DNA]</scope>
    <source>
        <strain evidence="2">cv. Fuhuasheng</strain>
        <tissue evidence="1">Leaves</tissue>
    </source>
</reference>
<sequence>MLAPTPFILGKHIRTDDDIFAKDDGVSVGPAVGSLVGPEAPAGLWALPARPNFGQIWSFIAAPPLLDIVLQSVAVWCLSSSKLLCSFTISIRNSNKPWEKLRRRGWEITFLDI</sequence>
<gene>
    <name evidence="1" type="ORF">Ahy_A01g000725</name>
</gene>
<dbReference type="EMBL" id="SDMP01000001">
    <property type="protein sequence ID" value="RYR76134.1"/>
    <property type="molecule type" value="Genomic_DNA"/>
</dbReference>
<name>A0A445EL15_ARAHY</name>
<evidence type="ECO:0000313" key="2">
    <source>
        <dbReference type="Proteomes" id="UP000289738"/>
    </source>
</evidence>
<comment type="caution">
    <text evidence="1">The sequence shown here is derived from an EMBL/GenBank/DDBJ whole genome shotgun (WGS) entry which is preliminary data.</text>
</comment>
<evidence type="ECO:0000313" key="1">
    <source>
        <dbReference type="EMBL" id="RYR76134.1"/>
    </source>
</evidence>
<dbReference type="STRING" id="3818.A0A445EL15"/>
<proteinExistence type="predicted"/>
<dbReference type="AlphaFoldDB" id="A0A445EL15"/>
<protein>
    <submittedName>
        <fullName evidence="1">Uncharacterized protein</fullName>
    </submittedName>
</protein>